<dbReference type="Proteomes" id="UP001500466">
    <property type="component" value="Unassembled WGS sequence"/>
</dbReference>
<dbReference type="InterPro" id="IPR016193">
    <property type="entry name" value="Cytidine_deaminase-like"/>
</dbReference>
<feature type="active site" description="Cysteine persulfide intermediate" evidence="3">
    <location>
        <position position="160"/>
    </location>
</feature>
<comment type="similarity">
    <text evidence="3">Belongs to the FdhD family.</text>
</comment>
<organism evidence="4 5">
    <name type="scientific">Yinghuangia aomiensis</name>
    <dbReference type="NCBI Taxonomy" id="676205"/>
    <lineage>
        <taxon>Bacteria</taxon>
        <taxon>Bacillati</taxon>
        <taxon>Actinomycetota</taxon>
        <taxon>Actinomycetes</taxon>
        <taxon>Kitasatosporales</taxon>
        <taxon>Streptomycetaceae</taxon>
        <taxon>Yinghuangia</taxon>
    </lineage>
</organism>
<comment type="caution">
    <text evidence="4">The sequence shown here is derived from an EMBL/GenBank/DDBJ whole genome shotgun (WGS) entry which is preliminary data.</text>
</comment>
<name>A0ABP9GQK4_9ACTN</name>
<evidence type="ECO:0000313" key="4">
    <source>
        <dbReference type="EMBL" id="GAA4949601.1"/>
    </source>
</evidence>
<dbReference type="EMBL" id="BAABHS010000002">
    <property type="protein sequence ID" value="GAA4949601.1"/>
    <property type="molecule type" value="Genomic_DNA"/>
</dbReference>
<accession>A0ABP9GQK4</accession>
<dbReference type="SUPFAM" id="SSF53927">
    <property type="entry name" value="Cytidine deaminase-like"/>
    <property type="match status" value="1"/>
</dbReference>
<dbReference type="Gene3D" id="3.10.20.10">
    <property type="match status" value="1"/>
</dbReference>
<dbReference type="PANTHER" id="PTHR30592:SF1">
    <property type="entry name" value="SULFUR CARRIER PROTEIN FDHD"/>
    <property type="match status" value="1"/>
</dbReference>
<comment type="function">
    <text evidence="3">Required for formate dehydrogenase (FDH) activity. Acts as a sulfur carrier protein that transfers sulfur from IscS to the molybdenum cofactor prior to its insertion into FDH.</text>
</comment>
<keyword evidence="5" id="KW-1185">Reference proteome</keyword>
<sequence length="319" mass="33682">MDDDSGRDAVRGIARRRGMLEAGRVPFPFLARCLLSNPCRRRGHTVGRVTSRRKILRLDAGGAVRRTDTLAAEEPLDIRVGGRTLTVTMRTPGDDFDLVAGFLVAEGVVHATRDVAALRYCAGTDDEGRNTYNVVDAALGPHVPPLAPGLQRGVWTSSACGICGTTGVEGLRKIAPYDVAADGLRIAPETLYALPGRLRDAQRVFDSTGGLHAAGLFDAAGELVCVREDVGRHNAVDKVVGWALREGRLPLSGHVLMVSGRASFELTQKAAMAGIPLLAAVSAPSSLAVELAEDAGVTLVGFLRGTSANVYTHTERVAA</sequence>
<proteinExistence type="inferred from homology"/>
<dbReference type="NCBIfam" id="NF001943">
    <property type="entry name" value="PRK00724.1-2"/>
    <property type="match status" value="1"/>
</dbReference>
<dbReference type="PIRSF" id="PIRSF015626">
    <property type="entry name" value="FdhD"/>
    <property type="match status" value="1"/>
</dbReference>
<keyword evidence="2 3" id="KW-0501">Molybdenum cofactor biosynthesis</keyword>
<dbReference type="HAMAP" id="MF_00187">
    <property type="entry name" value="FdhD"/>
    <property type="match status" value="1"/>
</dbReference>
<dbReference type="Gene3D" id="3.40.140.10">
    <property type="entry name" value="Cytidine Deaminase, domain 2"/>
    <property type="match status" value="1"/>
</dbReference>
<dbReference type="InterPro" id="IPR003786">
    <property type="entry name" value="FdhD"/>
</dbReference>
<comment type="subcellular location">
    <subcellularLocation>
        <location evidence="3">Cytoplasm</location>
    </subcellularLocation>
</comment>
<dbReference type="PANTHER" id="PTHR30592">
    <property type="entry name" value="FORMATE DEHYDROGENASE"/>
    <property type="match status" value="1"/>
</dbReference>
<gene>
    <name evidence="3 4" type="primary">fdhD</name>
    <name evidence="4" type="ORF">GCM10023205_07640</name>
</gene>
<dbReference type="Pfam" id="PF02634">
    <property type="entry name" value="FdhD-NarQ"/>
    <property type="match status" value="1"/>
</dbReference>
<dbReference type="NCBIfam" id="TIGR00129">
    <property type="entry name" value="fdhD_narQ"/>
    <property type="match status" value="1"/>
</dbReference>
<reference evidence="5" key="1">
    <citation type="journal article" date="2019" name="Int. J. Syst. Evol. Microbiol.">
        <title>The Global Catalogue of Microorganisms (GCM) 10K type strain sequencing project: providing services to taxonomists for standard genome sequencing and annotation.</title>
        <authorList>
            <consortium name="The Broad Institute Genomics Platform"/>
            <consortium name="The Broad Institute Genome Sequencing Center for Infectious Disease"/>
            <person name="Wu L."/>
            <person name="Ma J."/>
        </authorList>
    </citation>
    <scope>NUCLEOTIDE SEQUENCE [LARGE SCALE GENOMIC DNA]</scope>
    <source>
        <strain evidence="5">JCM 17986</strain>
    </source>
</reference>
<evidence type="ECO:0000256" key="3">
    <source>
        <dbReference type="HAMAP-Rule" id="MF_00187"/>
    </source>
</evidence>
<protein>
    <recommendedName>
        <fullName evidence="3">Sulfur carrier protein FdhD</fullName>
    </recommendedName>
</protein>
<evidence type="ECO:0000313" key="5">
    <source>
        <dbReference type="Proteomes" id="UP001500466"/>
    </source>
</evidence>
<comment type="caution">
    <text evidence="3">Lacks conserved residue(s) required for the propagation of feature annotation.</text>
</comment>
<evidence type="ECO:0000256" key="1">
    <source>
        <dbReference type="ARBA" id="ARBA00022490"/>
    </source>
</evidence>
<evidence type="ECO:0000256" key="2">
    <source>
        <dbReference type="ARBA" id="ARBA00023150"/>
    </source>
</evidence>
<keyword evidence="1 3" id="KW-0963">Cytoplasm</keyword>